<name>A0A545U6T1_9GAMM</name>
<dbReference type="InterPro" id="IPR010982">
    <property type="entry name" value="Lambda_DNA-bd_dom_sf"/>
</dbReference>
<dbReference type="Gene3D" id="3.40.50.2300">
    <property type="match status" value="2"/>
</dbReference>
<gene>
    <name evidence="5" type="ORF">FKG94_02675</name>
</gene>
<feature type="domain" description="HTH lacI-type" evidence="4">
    <location>
        <begin position="4"/>
        <end position="58"/>
    </location>
</feature>
<dbReference type="InterPro" id="IPR046335">
    <property type="entry name" value="LacI/GalR-like_sensor"/>
</dbReference>
<organism evidence="5 6">
    <name type="scientific">Exilibacterium tricleocarpae</name>
    <dbReference type="NCBI Taxonomy" id="2591008"/>
    <lineage>
        <taxon>Bacteria</taxon>
        <taxon>Pseudomonadati</taxon>
        <taxon>Pseudomonadota</taxon>
        <taxon>Gammaproteobacteria</taxon>
        <taxon>Cellvibrionales</taxon>
        <taxon>Cellvibrionaceae</taxon>
        <taxon>Exilibacterium</taxon>
    </lineage>
</organism>
<keyword evidence="1" id="KW-0805">Transcription regulation</keyword>
<dbReference type="SUPFAM" id="SSF47413">
    <property type="entry name" value="lambda repressor-like DNA-binding domains"/>
    <property type="match status" value="1"/>
</dbReference>
<keyword evidence="3" id="KW-0804">Transcription</keyword>
<dbReference type="InterPro" id="IPR028082">
    <property type="entry name" value="Peripla_BP_I"/>
</dbReference>
<dbReference type="CDD" id="cd01545">
    <property type="entry name" value="PBP1_SalR"/>
    <property type="match status" value="1"/>
</dbReference>
<accession>A0A545U6T1</accession>
<evidence type="ECO:0000256" key="3">
    <source>
        <dbReference type="ARBA" id="ARBA00023163"/>
    </source>
</evidence>
<evidence type="ECO:0000259" key="4">
    <source>
        <dbReference type="PROSITE" id="PS50932"/>
    </source>
</evidence>
<dbReference type="OrthoDB" id="5718990at2"/>
<dbReference type="Pfam" id="PF00356">
    <property type="entry name" value="LacI"/>
    <property type="match status" value="1"/>
</dbReference>
<dbReference type="PANTHER" id="PTHR30146">
    <property type="entry name" value="LACI-RELATED TRANSCRIPTIONAL REPRESSOR"/>
    <property type="match status" value="1"/>
</dbReference>
<reference evidence="5 6" key="1">
    <citation type="submission" date="2019-06" db="EMBL/GenBank/DDBJ databases">
        <title>Whole genome sequence for Cellvibrionaceae sp. R142.</title>
        <authorList>
            <person name="Wang G."/>
        </authorList>
    </citation>
    <scope>NUCLEOTIDE SEQUENCE [LARGE SCALE GENOMIC DNA]</scope>
    <source>
        <strain evidence="5 6">R142</strain>
    </source>
</reference>
<dbReference type="SMART" id="SM00354">
    <property type="entry name" value="HTH_LACI"/>
    <property type="match status" value="1"/>
</dbReference>
<dbReference type="PROSITE" id="PS00356">
    <property type="entry name" value="HTH_LACI_1"/>
    <property type="match status" value="1"/>
</dbReference>
<evidence type="ECO:0000256" key="1">
    <source>
        <dbReference type="ARBA" id="ARBA00023015"/>
    </source>
</evidence>
<evidence type="ECO:0000313" key="5">
    <source>
        <dbReference type="EMBL" id="TQV85113.1"/>
    </source>
</evidence>
<evidence type="ECO:0000256" key="2">
    <source>
        <dbReference type="ARBA" id="ARBA00023125"/>
    </source>
</evidence>
<keyword evidence="6" id="KW-1185">Reference proteome</keyword>
<keyword evidence="2" id="KW-0238">DNA-binding</keyword>
<dbReference type="RefSeq" id="WP_142902660.1">
    <property type="nucleotide sequence ID" value="NZ_ML660088.1"/>
</dbReference>
<dbReference type="AlphaFoldDB" id="A0A545U6T1"/>
<dbReference type="GO" id="GO:0000976">
    <property type="term" value="F:transcription cis-regulatory region binding"/>
    <property type="evidence" value="ECO:0007669"/>
    <property type="project" value="TreeGrafter"/>
</dbReference>
<dbReference type="Pfam" id="PF13377">
    <property type="entry name" value="Peripla_BP_3"/>
    <property type="match status" value="1"/>
</dbReference>
<dbReference type="Proteomes" id="UP000319732">
    <property type="component" value="Unassembled WGS sequence"/>
</dbReference>
<dbReference type="SUPFAM" id="SSF53822">
    <property type="entry name" value="Periplasmic binding protein-like I"/>
    <property type="match status" value="1"/>
</dbReference>
<evidence type="ECO:0000313" key="6">
    <source>
        <dbReference type="Proteomes" id="UP000319732"/>
    </source>
</evidence>
<protein>
    <submittedName>
        <fullName evidence="5">LacI family transcriptional regulator</fullName>
    </submittedName>
</protein>
<dbReference type="Gene3D" id="1.10.260.40">
    <property type="entry name" value="lambda repressor-like DNA-binding domains"/>
    <property type="match status" value="1"/>
</dbReference>
<sequence length="339" mass="36694">MGNTTIVDVAKHAGVSKKTVSRVLNAEPNVRPATREKVMQAIAALDFKRNPLGLALARKRSYLLALVYDNPSPNFLMHLQTGIMAACKARGMGLYLHNCNYQAPDLVEDIGQMVAGTLVDGLILSSPVCDQQPLIDMLAQRRIHYVSINPKDTGHGLAVAVNNRRAAFDLTDHLIGLGHRRIAYVKGHPDLASSAQREAGFRAAMSKRRLAVDEALVIQGLNNFASGRAAAATLLEQSEPPTAIFAGNDDMAAGLLYEMHSRNIQVPQEISLVGFDNTPFSQQVWPRLTTASQPFDDIGRTAASLLIDQFSGGDETAGEPTRPVTMDCELQLRESSAAL</sequence>
<dbReference type="PRINTS" id="PR00036">
    <property type="entry name" value="HTHLACI"/>
</dbReference>
<dbReference type="PROSITE" id="PS50932">
    <property type="entry name" value="HTH_LACI_2"/>
    <property type="match status" value="1"/>
</dbReference>
<dbReference type="PANTHER" id="PTHR30146:SF153">
    <property type="entry name" value="LACTOSE OPERON REPRESSOR"/>
    <property type="match status" value="1"/>
</dbReference>
<dbReference type="CDD" id="cd01392">
    <property type="entry name" value="HTH_LacI"/>
    <property type="match status" value="1"/>
</dbReference>
<dbReference type="InterPro" id="IPR000843">
    <property type="entry name" value="HTH_LacI"/>
</dbReference>
<proteinExistence type="predicted"/>
<dbReference type="GO" id="GO:0003700">
    <property type="term" value="F:DNA-binding transcription factor activity"/>
    <property type="evidence" value="ECO:0007669"/>
    <property type="project" value="TreeGrafter"/>
</dbReference>
<comment type="caution">
    <text evidence="5">The sequence shown here is derived from an EMBL/GenBank/DDBJ whole genome shotgun (WGS) entry which is preliminary data.</text>
</comment>
<dbReference type="EMBL" id="VHSG01000004">
    <property type="protein sequence ID" value="TQV85113.1"/>
    <property type="molecule type" value="Genomic_DNA"/>
</dbReference>